<dbReference type="InterPro" id="IPR050834">
    <property type="entry name" value="Glycosyltransf_2"/>
</dbReference>
<protein>
    <submittedName>
        <fullName evidence="2">Glycosyl transferase family 2</fullName>
    </submittedName>
</protein>
<dbReference type="OrthoDB" id="9807795at2"/>
<dbReference type="EMBL" id="NISJ01000005">
    <property type="protein sequence ID" value="OWQ96673.1"/>
    <property type="molecule type" value="Genomic_DNA"/>
</dbReference>
<dbReference type="InterPro" id="IPR001173">
    <property type="entry name" value="Glyco_trans_2-like"/>
</dbReference>
<evidence type="ECO:0000313" key="3">
    <source>
        <dbReference type="Proteomes" id="UP000197097"/>
    </source>
</evidence>
<evidence type="ECO:0000259" key="1">
    <source>
        <dbReference type="Pfam" id="PF00535"/>
    </source>
</evidence>
<dbReference type="Pfam" id="PF00535">
    <property type="entry name" value="Glycos_transf_2"/>
    <property type="match status" value="1"/>
</dbReference>
<dbReference type="RefSeq" id="WP_088472874.1">
    <property type="nucleotide sequence ID" value="NZ_NISJ01000005.1"/>
</dbReference>
<reference evidence="2 3" key="1">
    <citation type="journal article" date="2002" name="Int. J. Syst. Evol. Microbiol.">
        <title>Sphingopyxis witflariensis sp. nov., isolated from activated sludge.</title>
        <authorList>
            <person name="Kampfer P."/>
            <person name="Witzenberger R."/>
            <person name="Denner E.B."/>
            <person name="Busse H.J."/>
            <person name="Neef A."/>
        </authorList>
    </citation>
    <scope>NUCLEOTIDE SEQUENCE [LARGE SCALE GENOMIC DNA]</scope>
    <source>
        <strain evidence="2 3">DSM 14551</strain>
    </source>
</reference>
<sequence length="330" mass="36545">MRTPKISVVMSVYNNAPYLPKSIESILGQTCGDFEFIVIDDGSTDGSGAIVDGYAARDARVRAIHQENRGTIAAATRGLELAQAELIARMDGDDIADPVRFEKQVAFLDAHDDVGALGTWIWVIDEDDAPRLPGGDPPTDPAEIAESLRHSSPIMNPTAMMRKSVVDRVGGYRPAYRHCEDYDYWLRFSEQAKLANLPERLLLYRYYDGQVSQKHATTQLLGTVIAYAAYQERIAGRSDPTEGLTEMPRVDALPGLFGRDDLPRLAREFVLPQIEYRPNAFQNGGMELLVEALRQREVTDLPRTLKVAARLLRAGQYGNAVRIAKAAILG</sequence>
<dbReference type="Gene3D" id="3.90.550.10">
    <property type="entry name" value="Spore Coat Polysaccharide Biosynthesis Protein SpsA, Chain A"/>
    <property type="match status" value="1"/>
</dbReference>
<dbReference type="SUPFAM" id="SSF53448">
    <property type="entry name" value="Nucleotide-diphospho-sugar transferases"/>
    <property type="match status" value="1"/>
</dbReference>
<dbReference type="GO" id="GO:0016740">
    <property type="term" value="F:transferase activity"/>
    <property type="evidence" value="ECO:0007669"/>
    <property type="project" value="UniProtKB-KW"/>
</dbReference>
<feature type="domain" description="Glycosyltransferase 2-like" evidence="1">
    <location>
        <begin position="7"/>
        <end position="169"/>
    </location>
</feature>
<organism evidence="2 3">
    <name type="scientific">Sphingopyxis witflariensis</name>
    <dbReference type="NCBI Taxonomy" id="173675"/>
    <lineage>
        <taxon>Bacteria</taxon>
        <taxon>Pseudomonadati</taxon>
        <taxon>Pseudomonadota</taxon>
        <taxon>Alphaproteobacteria</taxon>
        <taxon>Sphingomonadales</taxon>
        <taxon>Sphingomonadaceae</taxon>
        <taxon>Sphingopyxis</taxon>
    </lineage>
</organism>
<proteinExistence type="predicted"/>
<dbReference type="PANTHER" id="PTHR43685">
    <property type="entry name" value="GLYCOSYLTRANSFERASE"/>
    <property type="match status" value="1"/>
</dbReference>
<keyword evidence="3" id="KW-1185">Reference proteome</keyword>
<gene>
    <name evidence="2" type="ORF">CDQ91_11480</name>
</gene>
<dbReference type="PANTHER" id="PTHR43685:SF10">
    <property type="entry name" value="LACTO-N-NEOTETRAOSE BIOSYNTHESIS GLYCOSYL TRANSFERASE LGTA"/>
    <property type="match status" value="1"/>
</dbReference>
<evidence type="ECO:0000313" key="2">
    <source>
        <dbReference type="EMBL" id="OWQ96673.1"/>
    </source>
</evidence>
<dbReference type="AlphaFoldDB" id="A0A246JUL0"/>
<keyword evidence="2" id="KW-0808">Transferase</keyword>
<accession>A0A246JUL0</accession>
<dbReference type="InterPro" id="IPR029044">
    <property type="entry name" value="Nucleotide-diphossugar_trans"/>
</dbReference>
<comment type="caution">
    <text evidence="2">The sequence shown here is derived from an EMBL/GenBank/DDBJ whole genome shotgun (WGS) entry which is preliminary data.</text>
</comment>
<name>A0A246JUL0_9SPHN</name>
<dbReference type="Proteomes" id="UP000197097">
    <property type="component" value="Unassembled WGS sequence"/>
</dbReference>